<dbReference type="PANTHER" id="PTHR48106:SF8">
    <property type="entry name" value="OS02G0805600 PROTEIN"/>
    <property type="match status" value="1"/>
</dbReference>
<gene>
    <name evidence="4" type="ORF">IX83_02550</name>
</gene>
<dbReference type="RefSeq" id="WP_038498825.1">
    <property type="nucleotide sequence ID" value="NZ_AFWK01000060.1"/>
</dbReference>
<organism evidence="4 5">
    <name type="scientific">Basilea psittacipulmonis DSM 24701</name>
    <dbReference type="NCBI Taxonomy" id="1072685"/>
    <lineage>
        <taxon>Bacteria</taxon>
        <taxon>Pseudomonadati</taxon>
        <taxon>Pseudomonadota</taxon>
        <taxon>Betaproteobacteria</taxon>
        <taxon>Burkholderiales</taxon>
        <taxon>Alcaligenaceae</taxon>
        <taxon>Basilea</taxon>
    </lineage>
</organism>
<dbReference type="Gene3D" id="3.40.50.720">
    <property type="entry name" value="NAD(P)-binding Rossmann-like Domain"/>
    <property type="match status" value="1"/>
</dbReference>
<dbReference type="InterPro" id="IPR011032">
    <property type="entry name" value="GroES-like_sf"/>
</dbReference>
<protein>
    <submittedName>
        <fullName evidence="4">NAD(P)H-quinone oxidoreductase</fullName>
    </submittedName>
</protein>
<dbReference type="PANTHER" id="PTHR48106">
    <property type="entry name" value="QUINONE OXIDOREDUCTASE PIG3-RELATED"/>
    <property type="match status" value="1"/>
</dbReference>
<evidence type="ECO:0000256" key="1">
    <source>
        <dbReference type="ARBA" id="ARBA00022857"/>
    </source>
</evidence>
<evidence type="ECO:0000256" key="2">
    <source>
        <dbReference type="ARBA" id="ARBA00023002"/>
    </source>
</evidence>
<accession>A0A077DG00</accession>
<dbReference type="eggNOG" id="COG0604">
    <property type="taxonomic scope" value="Bacteria"/>
</dbReference>
<proteinExistence type="predicted"/>
<dbReference type="InterPro" id="IPR014189">
    <property type="entry name" value="Quinone_OxRdtase_PIG3"/>
</dbReference>
<dbReference type="EMBL" id="CP009238">
    <property type="protein sequence ID" value="AIL32347.1"/>
    <property type="molecule type" value="Genomic_DNA"/>
</dbReference>
<dbReference type="Pfam" id="PF08240">
    <property type="entry name" value="ADH_N"/>
    <property type="match status" value="1"/>
</dbReference>
<evidence type="ECO:0000259" key="3">
    <source>
        <dbReference type="SMART" id="SM00829"/>
    </source>
</evidence>
<dbReference type="SMART" id="SM00829">
    <property type="entry name" value="PKS_ER"/>
    <property type="match status" value="1"/>
</dbReference>
<dbReference type="GO" id="GO:0016651">
    <property type="term" value="F:oxidoreductase activity, acting on NAD(P)H"/>
    <property type="evidence" value="ECO:0007669"/>
    <property type="project" value="TreeGrafter"/>
</dbReference>
<feature type="domain" description="Enoyl reductase (ER)" evidence="3">
    <location>
        <begin position="10"/>
        <end position="319"/>
    </location>
</feature>
<dbReference type="Pfam" id="PF00107">
    <property type="entry name" value="ADH_zinc_N"/>
    <property type="match status" value="1"/>
</dbReference>
<sequence length="321" mass="34456">MKAIVMETTGTPEVLKIGQIDKPIPKKNEVLIQVVACGVNRPDVLQRAGSYPPPKDASPILGLEVSGVIVEGDLSGTDFKYGDKVFALVPGGGYAEYCTVPASHCLPVPENLSMIEASAIAETAYTVWSNVFDIGHLSKGETLLVHGGASGIGTMAIQIAVALGYKVLTTVGSQEKLEAVERLGAIGINYKTDDFVAFVKEQGGADVILDMVCGDYIERNTQCANMDARIVIIAQLGGQQSTVNMARVMMKRLTITGSTLRPRTHEYKAYLTQQVKTHVLPLIEKGLVKPIVHQVYPLEQASQAHRDLEASSVIGKIVLTL</sequence>
<dbReference type="NCBIfam" id="TIGR02824">
    <property type="entry name" value="quinone_pig3"/>
    <property type="match status" value="1"/>
</dbReference>
<keyword evidence="2" id="KW-0560">Oxidoreductase</keyword>
<dbReference type="InterPro" id="IPR036291">
    <property type="entry name" value="NAD(P)-bd_dom_sf"/>
</dbReference>
<dbReference type="HOGENOM" id="CLU_026673_3_4_4"/>
<dbReference type="GO" id="GO:0070402">
    <property type="term" value="F:NADPH binding"/>
    <property type="evidence" value="ECO:0007669"/>
    <property type="project" value="TreeGrafter"/>
</dbReference>
<dbReference type="KEGG" id="bpsi:IX83_02550"/>
<reference evidence="4 5" key="1">
    <citation type="journal article" date="2014" name="BMC Genomics">
        <title>A genomic perspective on a new bacterial genus and species from the Alcaligenaceae family, Basilea psittacipulmonis.</title>
        <authorList>
            <person name="Whiteson K.L."/>
            <person name="Hernandez D."/>
            <person name="Lazarevic V."/>
            <person name="Gaia N."/>
            <person name="Farinelli L."/>
            <person name="Francois P."/>
            <person name="Pilo P."/>
            <person name="Frey J."/>
            <person name="Schrenzel J."/>
        </authorList>
    </citation>
    <scope>NUCLEOTIDE SEQUENCE [LARGE SCALE GENOMIC DNA]</scope>
    <source>
        <strain evidence="4 5">DSM 24701</strain>
    </source>
</reference>
<dbReference type="AlphaFoldDB" id="A0A077DG00"/>
<dbReference type="Proteomes" id="UP000028945">
    <property type="component" value="Chromosome"/>
</dbReference>
<name>A0A077DG00_9BURK</name>
<dbReference type="InterPro" id="IPR013154">
    <property type="entry name" value="ADH-like_N"/>
</dbReference>
<dbReference type="CDD" id="cd05276">
    <property type="entry name" value="p53_inducible_oxidoreductase"/>
    <property type="match status" value="1"/>
</dbReference>
<dbReference type="STRING" id="1072685.IX83_02550"/>
<evidence type="ECO:0000313" key="4">
    <source>
        <dbReference type="EMBL" id="AIL32347.1"/>
    </source>
</evidence>
<dbReference type="Gene3D" id="3.90.180.10">
    <property type="entry name" value="Medium-chain alcohol dehydrogenases, catalytic domain"/>
    <property type="match status" value="1"/>
</dbReference>
<keyword evidence="5" id="KW-1185">Reference proteome</keyword>
<dbReference type="SUPFAM" id="SSF51735">
    <property type="entry name" value="NAD(P)-binding Rossmann-fold domains"/>
    <property type="match status" value="1"/>
</dbReference>
<keyword evidence="1" id="KW-0521">NADP</keyword>
<dbReference type="InterPro" id="IPR020843">
    <property type="entry name" value="ER"/>
</dbReference>
<dbReference type="SUPFAM" id="SSF50129">
    <property type="entry name" value="GroES-like"/>
    <property type="match status" value="1"/>
</dbReference>
<evidence type="ECO:0000313" key="5">
    <source>
        <dbReference type="Proteomes" id="UP000028945"/>
    </source>
</evidence>
<dbReference type="InterPro" id="IPR013149">
    <property type="entry name" value="ADH-like_C"/>
</dbReference>
<dbReference type="OrthoDB" id="9780520at2"/>